<evidence type="ECO:0000313" key="16">
    <source>
        <dbReference type="Proteomes" id="UP001497512"/>
    </source>
</evidence>
<keyword evidence="7" id="KW-0611">Plant defense</keyword>
<evidence type="ECO:0000256" key="14">
    <source>
        <dbReference type="SAM" id="MobiDB-lite"/>
    </source>
</evidence>
<evidence type="ECO:0000256" key="2">
    <source>
        <dbReference type="ARBA" id="ARBA00022516"/>
    </source>
</evidence>
<keyword evidence="10" id="KW-0560">Oxidoreductase</keyword>
<keyword evidence="12" id="KW-0443">Lipid metabolism</keyword>
<evidence type="ECO:0000256" key="11">
    <source>
        <dbReference type="ARBA" id="ARBA00023004"/>
    </source>
</evidence>
<evidence type="ECO:0000256" key="13">
    <source>
        <dbReference type="ARBA" id="ARBA00023160"/>
    </source>
</evidence>
<evidence type="ECO:0000256" key="4">
    <source>
        <dbReference type="ARBA" id="ARBA00022617"/>
    </source>
</evidence>
<organism evidence="15 16">
    <name type="scientific">Sphagnum troendelagicum</name>
    <dbReference type="NCBI Taxonomy" id="128251"/>
    <lineage>
        <taxon>Eukaryota</taxon>
        <taxon>Viridiplantae</taxon>
        <taxon>Streptophyta</taxon>
        <taxon>Embryophyta</taxon>
        <taxon>Bryophyta</taxon>
        <taxon>Sphagnophytina</taxon>
        <taxon>Sphagnopsida</taxon>
        <taxon>Sphagnales</taxon>
        <taxon>Sphagnaceae</taxon>
        <taxon>Sphagnum</taxon>
    </lineage>
</organism>
<evidence type="ECO:0000256" key="5">
    <source>
        <dbReference type="ARBA" id="ARBA00022723"/>
    </source>
</evidence>
<dbReference type="PRINTS" id="PR00457">
    <property type="entry name" value="ANPEROXIDASE"/>
</dbReference>
<dbReference type="EMBL" id="OZ019902">
    <property type="protein sequence ID" value="CAK9193446.1"/>
    <property type="molecule type" value="Genomic_DNA"/>
</dbReference>
<accession>A0ABP0TCW5</accession>
<sequence length="637" mass="73088">MKLLIEGQSTALSIHRAHFLNQGGEYAKLTLLYKILFLIMHLFDKYLPWYKMPVVIGLFYLEIRRTVLYKHNLIPVGPTKSKLTFNPKDYPFRTANGMFNDPKNAETGSEDSFFGRNNEPQPQREKIMDPHPTVVATKLLARREFIGTAKQFNLLATAWINFMIHDWVDHMEDTKQVEITAPESVASKCPLKSFRFFASKEFPVGRGQIGYKNIRTPWWDASNIYGNDAAELKRVRTMKDGKLFIAHDGWLYHNAEGINVSGDIRNEWAGIALLQAIFIKEHNAVCDEMKRYHPEFTDEDLYHRARLVTSAVIAKIHTIDWTPQLLKTDMMLAALRTNWYGLLGKRIKDTFGKTSSSILSGLVGSKPDDYGVPYSLTEDFVSVYRLHPLLPEQVDVRDIKATPVEKYTPAVVDEVPMPELLAHKGDVNAQKLGVETLLASFGHQASGALTLFNYPLWMRKLVAENVDGTPRADLVDMPSLEMHRDRERSVPRYNQFRRSLLMLPIARWEDLTDDKEAIAAIRELYGNNVENLDLLVGLMAEKKIKGFAISETSFFIFLIMASRRLGADRFFTTDFNEQVYSKEGLKWVNTTEGLKDVLQRHYPQLVHKWMSATSAFSVWNQTPDPYNPIPIYLRWSS</sequence>
<keyword evidence="11" id="KW-0408">Iron</keyword>
<dbReference type="InterPro" id="IPR019791">
    <property type="entry name" value="Haem_peroxidase_animal"/>
</dbReference>
<keyword evidence="13" id="KW-0275">Fatty acid biosynthesis</keyword>
<evidence type="ECO:0000256" key="12">
    <source>
        <dbReference type="ARBA" id="ARBA00023098"/>
    </source>
</evidence>
<dbReference type="InterPro" id="IPR050783">
    <property type="entry name" value="Oxylipin_biosynth_metab"/>
</dbReference>
<dbReference type="InterPro" id="IPR037120">
    <property type="entry name" value="Haem_peroxidase_sf_animal"/>
</dbReference>
<keyword evidence="3" id="KW-0575">Peroxidase</keyword>
<dbReference type="InterPro" id="IPR010255">
    <property type="entry name" value="Haem_peroxidase_sf"/>
</dbReference>
<evidence type="ECO:0000256" key="8">
    <source>
        <dbReference type="ARBA" id="ARBA00022832"/>
    </source>
</evidence>
<comment type="cofactor">
    <cofactor evidence="1">
        <name>Ca(2+)</name>
        <dbReference type="ChEBI" id="CHEBI:29108"/>
    </cofactor>
</comment>
<dbReference type="InterPro" id="IPR034815">
    <property type="entry name" value="A_dioxygenase"/>
</dbReference>
<evidence type="ECO:0000256" key="9">
    <source>
        <dbReference type="ARBA" id="ARBA00022964"/>
    </source>
</evidence>
<dbReference type="PANTHER" id="PTHR11903:SF11">
    <property type="entry name" value="ALPHA-DIOXYGENASE 1"/>
    <property type="match status" value="1"/>
</dbReference>
<dbReference type="Gene3D" id="1.10.640.10">
    <property type="entry name" value="Haem peroxidase domain superfamily, animal type"/>
    <property type="match status" value="1"/>
</dbReference>
<keyword evidence="16" id="KW-1185">Reference proteome</keyword>
<dbReference type="SUPFAM" id="SSF48113">
    <property type="entry name" value="Heme-dependent peroxidases"/>
    <property type="match status" value="1"/>
</dbReference>
<name>A0ABP0TCW5_9BRYO</name>
<keyword evidence="4" id="KW-0349">Heme</keyword>
<keyword evidence="8" id="KW-0276">Fatty acid metabolism</keyword>
<evidence type="ECO:0000256" key="7">
    <source>
        <dbReference type="ARBA" id="ARBA00022821"/>
    </source>
</evidence>
<keyword evidence="2" id="KW-0444">Lipid biosynthesis</keyword>
<feature type="region of interest" description="Disordered" evidence="14">
    <location>
        <begin position="107"/>
        <end position="126"/>
    </location>
</feature>
<evidence type="ECO:0000256" key="1">
    <source>
        <dbReference type="ARBA" id="ARBA00001913"/>
    </source>
</evidence>
<keyword evidence="9" id="KW-0223">Dioxygenase</keyword>
<dbReference type="Pfam" id="PF03098">
    <property type="entry name" value="An_peroxidase"/>
    <property type="match status" value="1"/>
</dbReference>
<dbReference type="PROSITE" id="PS50292">
    <property type="entry name" value="PEROXIDASE_3"/>
    <property type="match status" value="1"/>
</dbReference>
<dbReference type="PANTHER" id="PTHR11903">
    <property type="entry name" value="PROSTAGLANDIN G/H SYNTHASE"/>
    <property type="match status" value="1"/>
</dbReference>
<protein>
    <submittedName>
        <fullName evidence="15">Uncharacterized protein</fullName>
    </submittedName>
</protein>
<evidence type="ECO:0000256" key="6">
    <source>
        <dbReference type="ARBA" id="ARBA00022767"/>
    </source>
</evidence>
<gene>
    <name evidence="15" type="ORF">CSSPTR1EN2_LOCUS1987</name>
</gene>
<keyword evidence="6" id="KW-0925">Oxylipin biosynthesis</keyword>
<evidence type="ECO:0000313" key="15">
    <source>
        <dbReference type="EMBL" id="CAK9193446.1"/>
    </source>
</evidence>
<dbReference type="CDD" id="cd09818">
    <property type="entry name" value="PIOX_like"/>
    <property type="match status" value="1"/>
</dbReference>
<evidence type="ECO:0000256" key="3">
    <source>
        <dbReference type="ARBA" id="ARBA00022559"/>
    </source>
</evidence>
<reference evidence="15" key="1">
    <citation type="submission" date="2024-02" db="EMBL/GenBank/DDBJ databases">
        <authorList>
            <consortium name="ELIXIR-Norway"/>
            <consortium name="Elixir Norway"/>
        </authorList>
    </citation>
    <scope>NUCLEOTIDE SEQUENCE</scope>
</reference>
<keyword evidence="5" id="KW-0479">Metal-binding</keyword>
<dbReference type="Proteomes" id="UP001497512">
    <property type="component" value="Chromosome 10"/>
</dbReference>
<proteinExistence type="predicted"/>
<evidence type="ECO:0000256" key="10">
    <source>
        <dbReference type="ARBA" id="ARBA00023002"/>
    </source>
</evidence>